<dbReference type="PANTHER" id="PTHR43384">
    <property type="entry name" value="SEPTUM SITE-DETERMINING PROTEIN MIND HOMOLOG, CHLOROPLASTIC-RELATED"/>
    <property type="match status" value="1"/>
</dbReference>
<proteinExistence type="predicted"/>
<dbReference type="GO" id="GO:0051782">
    <property type="term" value="P:negative regulation of cell division"/>
    <property type="evidence" value="ECO:0007669"/>
    <property type="project" value="TreeGrafter"/>
</dbReference>
<gene>
    <name evidence="4" type="ORF">SAMN05216229_11419</name>
</gene>
<dbReference type="Proteomes" id="UP000243084">
    <property type="component" value="Unassembled WGS sequence"/>
</dbReference>
<feature type="domain" description="CobQ/CobB/MinD/ParA nucleotide binding" evidence="3">
    <location>
        <begin position="125"/>
        <end position="164"/>
    </location>
</feature>
<dbReference type="NCBIfam" id="NF047398">
    <property type="entry name" value="AAA_KGGVGR"/>
    <property type="match status" value="1"/>
</dbReference>
<accession>A0A1I5WRG2</accession>
<dbReference type="GO" id="GO:0009898">
    <property type="term" value="C:cytoplasmic side of plasma membrane"/>
    <property type="evidence" value="ECO:0007669"/>
    <property type="project" value="TreeGrafter"/>
</dbReference>
<dbReference type="Pfam" id="PF01656">
    <property type="entry name" value="CbiA"/>
    <property type="match status" value="1"/>
</dbReference>
<sequence>MVRFDDSLQVLVRKVAELLGRDLLSTGTVLRDATGRLSFFCSAELDETMHSNLTEALRIELGPYAGKDRVVVSSSEYGASRVLQDNKAIKIKVGDFLIRLIDRRIVGADWLRAPVRLAPPPPRFVFSSIKGGVGRSTALAVAASALSRQGLRVLAIDLDIEAPGLGPILLNNDTLPEFGLIDALVENGISSLDRQFLADLIGPSDLSNGRGRIDVIPVLGKRSLNNPGDVLSKIARAYMEDIREDGSVATILDQISELIDYFSDSRQYDAILVDARAGLHETTASAILGMGAEVLLFGLDEPQTFQGFKILLSHMARFGDEGAVPEWLSRFTIVQGKAPSELESRQRFADQCRSLFADLGLVEKPDICNPESFSQEIGFGDIEWNDEASDEDILPKEDYQYLEPLAILDDPKFKGFNPQAHTDLLESGVYVAAYEQLLAKIRATIPDSLEGINP</sequence>
<evidence type="ECO:0000256" key="2">
    <source>
        <dbReference type="ARBA" id="ARBA00022840"/>
    </source>
</evidence>
<name>A0A1I5WRG2_9GAMM</name>
<dbReference type="InterPro" id="IPR050625">
    <property type="entry name" value="ParA/MinD_ATPase"/>
</dbReference>
<dbReference type="GO" id="GO:0016887">
    <property type="term" value="F:ATP hydrolysis activity"/>
    <property type="evidence" value="ECO:0007669"/>
    <property type="project" value="TreeGrafter"/>
</dbReference>
<dbReference type="SUPFAM" id="SSF52540">
    <property type="entry name" value="P-loop containing nucleoside triphosphate hydrolases"/>
    <property type="match status" value="1"/>
</dbReference>
<evidence type="ECO:0000313" key="4">
    <source>
        <dbReference type="EMBL" id="SFQ22364.1"/>
    </source>
</evidence>
<keyword evidence="1" id="KW-0547">Nucleotide-binding</keyword>
<evidence type="ECO:0000256" key="1">
    <source>
        <dbReference type="ARBA" id="ARBA00022741"/>
    </source>
</evidence>
<dbReference type="AlphaFoldDB" id="A0A1I5WRG2"/>
<dbReference type="GO" id="GO:0005829">
    <property type="term" value="C:cytosol"/>
    <property type="evidence" value="ECO:0007669"/>
    <property type="project" value="TreeGrafter"/>
</dbReference>
<keyword evidence="2" id="KW-0067">ATP-binding</keyword>
<dbReference type="Gene3D" id="3.40.50.300">
    <property type="entry name" value="P-loop containing nucleotide triphosphate hydrolases"/>
    <property type="match status" value="1"/>
</dbReference>
<dbReference type="PANTHER" id="PTHR43384:SF6">
    <property type="entry name" value="SEPTUM SITE-DETERMINING PROTEIN MIND HOMOLOG, CHLOROPLASTIC"/>
    <property type="match status" value="1"/>
</dbReference>
<protein>
    <submittedName>
        <fullName evidence="4">CobQ/CobB/MinD/ParA nucleotide binding domain-containing protein</fullName>
    </submittedName>
</protein>
<dbReference type="RefSeq" id="WP_092433333.1">
    <property type="nucleotide sequence ID" value="NZ_FOXM01000014.1"/>
</dbReference>
<evidence type="ECO:0000313" key="5">
    <source>
        <dbReference type="Proteomes" id="UP000243084"/>
    </source>
</evidence>
<dbReference type="GO" id="GO:0005524">
    <property type="term" value="F:ATP binding"/>
    <property type="evidence" value="ECO:0007669"/>
    <property type="project" value="UniProtKB-KW"/>
</dbReference>
<dbReference type="InterPro" id="IPR027417">
    <property type="entry name" value="P-loop_NTPase"/>
</dbReference>
<dbReference type="EMBL" id="FOXM01000014">
    <property type="protein sequence ID" value="SFQ22364.1"/>
    <property type="molecule type" value="Genomic_DNA"/>
</dbReference>
<dbReference type="OrthoDB" id="9804460at2"/>
<reference evidence="5" key="1">
    <citation type="submission" date="2016-10" db="EMBL/GenBank/DDBJ databases">
        <authorList>
            <person name="Varghese N."/>
            <person name="Submissions S."/>
        </authorList>
    </citation>
    <scope>NUCLEOTIDE SEQUENCE [LARGE SCALE GENOMIC DNA]</scope>
    <source>
        <strain evidence="5">JCM 18195</strain>
    </source>
</reference>
<evidence type="ECO:0000259" key="3">
    <source>
        <dbReference type="Pfam" id="PF01656"/>
    </source>
</evidence>
<organism evidence="4 5">
    <name type="scientific">Geopseudomonas sagittaria</name>
    <dbReference type="NCBI Taxonomy" id="1135990"/>
    <lineage>
        <taxon>Bacteria</taxon>
        <taxon>Pseudomonadati</taxon>
        <taxon>Pseudomonadota</taxon>
        <taxon>Gammaproteobacteria</taxon>
        <taxon>Pseudomonadales</taxon>
        <taxon>Pseudomonadaceae</taxon>
        <taxon>Geopseudomonas</taxon>
    </lineage>
</organism>
<keyword evidence="5" id="KW-1185">Reference proteome</keyword>
<dbReference type="InterPro" id="IPR002586">
    <property type="entry name" value="CobQ/CobB/MinD/ParA_Nub-bd_dom"/>
</dbReference>